<evidence type="ECO:0000313" key="2">
    <source>
        <dbReference type="EMBL" id="KAI5447464.1"/>
    </source>
</evidence>
<sequence length="131" mass="14521">MVYEKSYIQKLLQTCFHNLFSSICGNRPEMEDVIAVKPQLLQVPLQMLMDDDKHINENSKHSPAFFSDYDGHRGFQEDGRKVLFNCFQKVDDEVGGTGAGSSRSNGGGSESNIEPIAHATVGSNNISLKKK</sequence>
<keyword evidence="3" id="KW-1185">Reference proteome</keyword>
<dbReference type="EMBL" id="JAMSHJ010000001">
    <property type="protein sequence ID" value="KAI5447464.1"/>
    <property type="molecule type" value="Genomic_DNA"/>
</dbReference>
<gene>
    <name evidence="2" type="ORF">KIW84_015066</name>
</gene>
<organism evidence="2 3">
    <name type="scientific">Pisum sativum</name>
    <name type="common">Garden pea</name>
    <name type="synonym">Lathyrus oleraceus</name>
    <dbReference type="NCBI Taxonomy" id="3888"/>
    <lineage>
        <taxon>Eukaryota</taxon>
        <taxon>Viridiplantae</taxon>
        <taxon>Streptophyta</taxon>
        <taxon>Embryophyta</taxon>
        <taxon>Tracheophyta</taxon>
        <taxon>Spermatophyta</taxon>
        <taxon>Magnoliopsida</taxon>
        <taxon>eudicotyledons</taxon>
        <taxon>Gunneridae</taxon>
        <taxon>Pentapetalae</taxon>
        <taxon>rosids</taxon>
        <taxon>fabids</taxon>
        <taxon>Fabales</taxon>
        <taxon>Fabaceae</taxon>
        <taxon>Papilionoideae</taxon>
        <taxon>50 kb inversion clade</taxon>
        <taxon>NPAAA clade</taxon>
        <taxon>Hologalegina</taxon>
        <taxon>IRL clade</taxon>
        <taxon>Fabeae</taxon>
        <taxon>Lathyrus</taxon>
    </lineage>
</organism>
<proteinExistence type="predicted"/>
<dbReference type="Gramene" id="Psat01G0506600-T1">
    <property type="protein sequence ID" value="KAI5447464.1"/>
    <property type="gene ID" value="KIW84_015066"/>
</dbReference>
<evidence type="ECO:0000313" key="3">
    <source>
        <dbReference type="Proteomes" id="UP001058974"/>
    </source>
</evidence>
<protein>
    <submittedName>
        <fullName evidence="2">Uncharacterized protein</fullName>
    </submittedName>
</protein>
<feature type="compositionally biased region" description="Polar residues" evidence="1">
    <location>
        <begin position="121"/>
        <end position="131"/>
    </location>
</feature>
<dbReference type="AlphaFoldDB" id="A0A9D5BPB0"/>
<feature type="compositionally biased region" description="Gly residues" evidence="1">
    <location>
        <begin position="95"/>
        <end position="109"/>
    </location>
</feature>
<dbReference type="InterPro" id="IPR036457">
    <property type="entry name" value="PPM-type-like_dom_sf"/>
</dbReference>
<dbReference type="Proteomes" id="UP001058974">
    <property type="component" value="Chromosome 1"/>
</dbReference>
<feature type="region of interest" description="Disordered" evidence="1">
    <location>
        <begin position="94"/>
        <end position="131"/>
    </location>
</feature>
<dbReference type="Gene3D" id="3.60.40.10">
    <property type="entry name" value="PPM-type phosphatase domain"/>
    <property type="match status" value="1"/>
</dbReference>
<name>A0A9D5BPB0_PEA</name>
<accession>A0A9D5BPB0</accession>
<reference evidence="2 3" key="1">
    <citation type="journal article" date="2022" name="Nat. Genet.">
        <title>Improved pea reference genome and pan-genome highlight genomic features and evolutionary characteristics.</title>
        <authorList>
            <person name="Yang T."/>
            <person name="Liu R."/>
            <person name="Luo Y."/>
            <person name="Hu S."/>
            <person name="Wang D."/>
            <person name="Wang C."/>
            <person name="Pandey M.K."/>
            <person name="Ge S."/>
            <person name="Xu Q."/>
            <person name="Li N."/>
            <person name="Li G."/>
            <person name="Huang Y."/>
            <person name="Saxena R.K."/>
            <person name="Ji Y."/>
            <person name="Li M."/>
            <person name="Yan X."/>
            <person name="He Y."/>
            <person name="Liu Y."/>
            <person name="Wang X."/>
            <person name="Xiang C."/>
            <person name="Varshney R.K."/>
            <person name="Ding H."/>
            <person name="Gao S."/>
            <person name="Zong X."/>
        </authorList>
    </citation>
    <scope>NUCLEOTIDE SEQUENCE [LARGE SCALE GENOMIC DNA]</scope>
    <source>
        <strain evidence="2 3">cv. Zhongwan 6</strain>
    </source>
</reference>
<comment type="caution">
    <text evidence="2">The sequence shown here is derived from an EMBL/GenBank/DDBJ whole genome shotgun (WGS) entry which is preliminary data.</text>
</comment>
<evidence type="ECO:0000256" key="1">
    <source>
        <dbReference type="SAM" id="MobiDB-lite"/>
    </source>
</evidence>